<reference evidence="3 4" key="1">
    <citation type="journal article" date="2015" name="BMC Genomics">
        <title>Comparative genomics and metabolic profiling of the genus Lysobacter.</title>
        <authorList>
            <person name="de Bruijn I."/>
            <person name="Cheng X."/>
            <person name="de Jager V."/>
            <person name="Exposito R.G."/>
            <person name="Watrous J."/>
            <person name="Patel N."/>
            <person name="Postma J."/>
            <person name="Dorrestein P.C."/>
            <person name="Kobayashi D."/>
            <person name="Raaijmakers J.M."/>
        </authorList>
    </citation>
    <scope>NUCLEOTIDE SEQUENCE [LARGE SCALE GENOMIC DNA]</scope>
    <source>
        <strain evidence="3 4">76</strain>
    </source>
</reference>
<sequence>MTVAGTLASTLALPLLALATAHAAPRDAADRAALEASTDAIFAEWNRRDSPGCGVAVYRDDAIVFQRGYGMANLELGVPIGPHSVFDIGSTSKQFTAASVLLLAQDGKLSLDDDIRKHLPEMPDYGRRITIRQLLQHTSGLRDYIALLILGGAAFDDQATDAQTLEAIARQRALNFPPGSEHLYSNSGYFLAGQIVERVSGRSLPAFAHERIFAPLGMRDTRFRRDHAELVPGRAMAYARAEASADARTRDSATTYRLDQPHWDQVGDGSVHTTTGDLLRWDRNFYDPKVGSAAMFAQMQQAGVLDDGRRIDYGLGLKMGEYRGLATVRHGGAWGGYRAELLRFPQRHLSVATLCNFAEAQPQRWAERVAELWLGLPPSLAQDRATAQRKSVRLTPTQLQQWTGVYRHAESGDLRKIVHADGRLALHHFDDEFVLRPLGSTEFELGAPSIATLRFHERNRERPRRMTVTANGHGKDYLAVNVAALTPAELQAYAGRYRCDELGRDYEFKLVDGALRQLDPRFPAVALEPLERDRFAQGLLSYRFHRGVDGRIEGVSLDAGRVRDLVCHRL</sequence>
<dbReference type="InterPro" id="IPR001466">
    <property type="entry name" value="Beta-lactam-related"/>
</dbReference>
<dbReference type="InterPro" id="IPR012338">
    <property type="entry name" value="Beta-lactam/transpept-like"/>
</dbReference>
<evidence type="ECO:0000313" key="4">
    <source>
        <dbReference type="Proteomes" id="UP000060787"/>
    </source>
</evidence>
<dbReference type="KEGG" id="lab:LA76x_5143"/>
<feature type="domain" description="Beta-lactamase-related" evidence="2">
    <location>
        <begin position="44"/>
        <end position="362"/>
    </location>
</feature>
<keyword evidence="4" id="KW-1185">Reference proteome</keyword>
<evidence type="ECO:0000256" key="1">
    <source>
        <dbReference type="SAM" id="SignalP"/>
    </source>
</evidence>
<dbReference type="RefSeq" id="WP_057919772.1">
    <property type="nucleotide sequence ID" value="NZ_CP011129.1"/>
</dbReference>
<dbReference type="STRING" id="84531.LA76x_5143"/>
<dbReference type="EMBL" id="CP011129">
    <property type="protein sequence ID" value="ALN83245.1"/>
    <property type="molecule type" value="Genomic_DNA"/>
</dbReference>
<dbReference type="Pfam" id="PF00144">
    <property type="entry name" value="Beta-lactamase"/>
    <property type="match status" value="1"/>
</dbReference>
<dbReference type="Proteomes" id="UP000060787">
    <property type="component" value="Chromosome"/>
</dbReference>
<feature type="signal peptide" evidence="1">
    <location>
        <begin position="1"/>
        <end position="23"/>
    </location>
</feature>
<evidence type="ECO:0000313" key="3">
    <source>
        <dbReference type="EMBL" id="ALN83245.1"/>
    </source>
</evidence>
<accession>A0A0S2FI98</accession>
<keyword evidence="1" id="KW-0732">Signal</keyword>
<name>A0A0S2FI98_LYSAN</name>
<feature type="chain" id="PRO_5006597323" evidence="1">
    <location>
        <begin position="24"/>
        <end position="570"/>
    </location>
</feature>
<evidence type="ECO:0000259" key="2">
    <source>
        <dbReference type="Pfam" id="PF00144"/>
    </source>
</evidence>
<dbReference type="PANTHER" id="PTHR46825:SF9">
    <property type="entry name" value="BETA-LACTAMASE-RELATED DOMAIN-CONTAINING PROTEIN"/>
    <property type="match status" value="1"/>
</dbReference>
<dbReference type="SUPFAM" id="SSF56601">
    <property type="entry name" value="beta-lactamase/transpeptidase-like"/>
    <property type="match status" value="1"/>
</dbReference>
<dbReference type="Gene3D" id="3.40.710.10">
    <property type="entry name" value="DD-peptidase/beta-lactamase superfamily"/>
    <property type="match status" value="1"/>
</dbReference>
<proteinExistence type="predicted"/>
<organism evidence="3 4">
    <name type="scientific">Lysobacter antibioticus</name>
    <dbReference type="NCBI Taxonomy" id="84531"/>
    <lineage>
        <taxon>Bacteria</taxon>
        <taxon>Pseudomonadati</taxon>
        <taxon>Pseudomonadota</taxon>
        <taxon>Gammaproteobacteria</taxon>
        <taxon>Lysobacterales</taxon>
        <taxon>Lysobacteraceae</taxon>
        <taxon>Lysobacter</taxon>
    </lineage>
</organism>
<dbReference type="InterPro" id="IPR050491">
    <property type="entry name" value="AmpC-like"/>
</dbReference>
<gene>
    <name evidence="3" type="ORF">LA76x_5143</name>
</gene>
<dbReference type="AlphaFoldDB" id="A0A0S2FI98"/>
<dbReference type="PANTHER" id="PTHR46825">
    <property type="entry name" value="D-ALANYL-D-ALANINE-CARBOXYPEPTIDASE/ENDOPEPTIDASE AMPH"/>
    <property type="match status" value="1"/>
</dbReference>
<dbReference type="PATRIC" id="fig|84531.8.peg.5152"/>
<protein>
    <submittedName>
        <fullName evidence="3">Beta-lactamase family protein</fullName>
    </submittedName>
</protein>